<dbReference type="EMBL" id="JAMDNP010000032">
    <property type="protein sequence ID" value="MCY9762206.1"/>
    <property type="molecule type" value="Genomic_DNA"/>
</dbReference>
<proteinExistence type="predicted"/>
<gene>
    <name evidence="1" type="ORF">M5X12_16660</name>
</gene>
<accession>A0ABT4GZR1</accession>
<comment type="caution">
    <text evidence="1">The sequence shown here is derived from an EMBL/GenBank/DDBJ whole genome shotgun (WGS) entry which is preliminary data.</text>
</comment>
<dbReference type="Proteomes" id="UP001527181">
    <property type="component" value="Unassembled WGS sequence"/>
</dbReference>
<keyword evidence="2" id="KW-1185">Reference proteome</keyword>
<protein>
    <submittedName>
        <fullName evidence="1">Major capsid protein</fullName>
    </submittedName>
</protein>
<organism evidence="1 2">
    <name type="scientific">Paenibacillus alvei</name>
    <name type="common">Bacillus alvei</name>
    <dbReference type="NCBI Taxonomy" id="44250"/>
    <lineage>
        <taxon>Bacteria</taxon>
        <taxon>Bacillati</taxon>
        <taxon>Bacillota</taxon>
        <taxon>Bacilli</taxon>
        <taxon>Bacillales</taxon>
        <taxon>Paenibacillaceae</taxon>
        <taxon>Paenibacillus</taxon>
    </lineage>
</organism>
<evidence type="ECO:0000313" key="2">
    <source>
        <dbReference type="Proteomes" id="UP001527181"/>
    </source>
</evidence>
<reference evidence="1 2" key="1">
    <citation type="submission" date="2022-05" db="EMBL/GenBank/DDBJ databases">
        <title>Genome Sequencing of Bee-Associated Microbes.</title>
        <authorList>
            <person name="Dunlap C."/>
        </authorList>
    </citation>
    <scope>NUCLEOTIDE SEQUENCE [LARGE SCALE GENOMIC DNA]</scope>
    <source>
        <strain evidence="1 2">NRRL B-04010</strain>
    </source>
</reference>
<dbReference type="Gene3D" id="3.15.30.10">
    <property type="entry name" value="putative capsid protein of prophage domain like"/>
    <property type="match status" value="1"/>
</dbReference>
<evidence type="ECO:0000313" key="1">
    <source>
        <dbReference type="EMBL" id="MCY9762206.1"/>
    </source>
</evidence>
<name>A0ABT4GZR1_PAEAL</name>
<sequence length="356" mass="40017">MAINIYSTYTMLAAIKQMLPHRTFLRDRYFPTDESKDIFPTEEVLVEYKDGNKKMAPVVMPRKGGITIERAGYSTGRYTPPLVAPQRPLTIDDLNKKGFGENLFSNKTPAQRQAEILGDDLSDFDVMHSTREEYIAAQCMIHNGYLLKQYADEYGSGNYEEYEIRFYNEQNNPSVYTPAADWDASNANIIGDLTTMIRMLTGKGLPATDLIVNPDIADIMVNNPAIQKLLDNQRINIGSIAPTILPEGAASIGKINVQGRVIEIISYDEQYEDEDGQLQYFIPNGQVILTAPAAGRALYGAVTQLEQTDGQFHTYMGTRVPKYIADSKNEVRELKVSSRPLFIPRNRNPWVTAKVK</sequence>
<dbReference type="RefSeq" id="WP_005542698.1">
    <property type="nucleotide sequence ID" value="NZ_JAKOBS010000031.1"/>
</dbReference>
<dbReference type="GeneID" id="94487083"/>
<dbReference type="InterPro" id="IPR005564">
    <property type="entry name" value="Major_capsid_GpE"/>
</dbReference>
<dbReference type="Pfam" id="PF03864">
    <property type="entry name" value="Phage_cap_E"/>
    <property type="match status" value="1"/>
</dbReference>
<dbReference type="Gene3D" id="3.30.1930.10">
    <property type="entry name" value="capsid protein of prophage domain"/>
    <property type="match status" value="1"/>
</dbReference>